<evidence type="ECO:0000256" key="5">
    <source>
        <dbReference type="ARBA" id="ARBA00012060"/>
    </source>
</evidence>
<feature type="active site" description="Proton acceptor" evidence="7 8">
    <location>
        <position position="29"/>
    </location>
</feature>
<evidence type="ECO:0000256" key="10">
    <source>
        <dbReference type="PIRSR" id="PIRSR001399-3"/>
    </source>
</evidence>
<evidence type="ECO:0000256" key="6">
    <source>
        <dbReference type="ARBA" id="ARBA00023239"/>
    </source>
</evidence>
<comment type="caution">
    <text evidence="11">The sequence shown here is derived from an EMBL/GenBank/DDBJ whole genome shotgun (WGS) entry which is preliminary data.</text>
</comment>
<dbReference type="PANTHER" id="PTHR21272:SF3">
    <property type="entry name" value="CATABOLIC 3-DEHYDROQUINASE"/>
    <property type="match status" value="1"/>
</dbReference>
<feature type="site" description="Transition state stabilizer" evidence="7 10">
    <location>
        <position position="24"/>
    </location>
</feature>
<dbReference type="EC" id="4.2.1.10" evidence="5 7"/>
<evidence type="ECO:0000256" key="2">
    <source>
        <dbReference type="ARBA" id="ARBA00004902"/>
    </source>
</evidence>
<comment type="similarity">
    <text evidence="3 7">Belongs to the type-II 3-dehydroquinase family.</text>
</comment>
<comment type="catalytic activity">
    <reaction evidence="1 7">
        <text>3-dehydroquinate = 3-dehydroshikimate + H2O</text>
        <dbReference type="Rhea" id="RHEA:21096"/>
        <dbReference type="ChEBI" id="CHEBI:15377"/>
        <dbReference type="ChEBI" id="CHEBI:16630"/>
        <dbReference type="ChEBI" id="CHEBI:32364"/>
        <dbReference type="EC" id="4.2.1.10"/>
    </reaction>
</comment>
<feature type="binding site" evidence="7 9">
    <location>
        <position position="117"/>
    </location>
    <ligand>
        <name>substrate</name>
    </ligand>
</feature>
<evidence type="ECO:0000313" key="11">
    <source>
        <dbReference type="EMBL" id="EKY00819.1"/>
    </source>
</evidence>
<feature type="binding site" evidence="7 9">
    <location>
        <position position="86"/>
    </location>
    <ligand>
        <name>substrate</name>
    </ligand>
</feature>
<reference evidence="11 12" key="1">
    <citation type="submission" date="2012-05" db="EMBL/GenBank/DDBJ databases">
        <authorList>
            <person name="Weinstock G."/>
            <person name="Sodergren E."/>
            <person name="Lobos E.A."/>
            <person name="Fulton L."/>
            <person name="Fulton R."/>
            <person name="Courtney L."/>
            <person name="Fronick C."/>
            <person name="O'Laughlin M."/>
            <person name="Godfrey J."/>
            <person name="Wilson R.M."/>
            <person name="Miner T."/>
            <person name="Farmer C."/>
            <person name="Delehaunty K."/>
            <person name="Cordes M."/>
            <person name="Minx P."/>
            <person name="Tomlinson C."/>
            <person name="Chen J."/>
            <person name="Wollam A."/>
            <person name="Pepin K.H."/>
            <person name="Bhonagiri V."/>
            <person name="Zhang X."/>
            <person name="Suruliraj S."/>
            <person name="Warren W."/>
            <person name="Mitreva M."/>
            <person name="Mardis E.R."/>
            <person name="Wilson R.K."/>
        </authorList>
    </citation>
    <scope>NUCLEOTIDE SEQUENCE [LARGE SCALE GENOMIC DNA]</scope>
    <source>
        <strain evidence="11 12">F0037</strain>
    </source>
</reference>
<dbReference type="InterPro" id="IPR036441">
    <property type="entry name" value="DHquinase_II_sf"/>
</dbReference>
<dbReference type="Pfam" id="PF01220">
    <property type="entry name" value="DHquinase_II"/>
    <property type="match status" value="1"/>
</dbReference>
<dbReference type="HOGENOM" id="CLU_090968_2_0_10"/>
<dbReference type="HAMAP" id="MF_00169">
    <property type="entry name" value="AroQ"/>
    <property type="match status" value="1"/>
</dbReference>
<keyword evidence="7" id="KW-0057">Aromatic amino acid biosynthesis</keyword>
<gene>
    <name evidence="7" type="primary">aroQ</name>
    <name evidence="11" type="ORF">HMPREF9134_01166</name>
</gene>
<dbReference type="GO" id="GO:0019631">
    <property type="term" value="P:quinate catabolic process"/>
    <property type="evidence" value="ECO:0007669"/>
    <property type="project" value="TreeGrafter"/>
</dbReference>
<keyword evidence="6 7" id="KW-0456">Lyase</keyword>
<evidence type="ECO:0000313" key="12">
    <source>
        <dbReference type="Proteomes" id="UP000010408"/>
    </source>
</evidence>
<dbReference type="Gene3D" id="3.40.50.9100">
    <property type="entry name" value="Dehydroquinase, class II"/>
    <property type="match status" value="1"/>
</dbReference>
<dbReference type="GO" id="GO:0009423">
    <property type="term" value="P:chorismate biosynthetic process"/>
    <property type="evidence" value="ECO:0007669"/>
    <property type="project" value="UniProtKB-UniRule"/>
</dbReference>
<dbReference type="UniPathway" id="UPA00053">
    <property type="reaction ID" value="UER00086"/>
</dbReference>
<evidence type="ECO:0000256" key="7">
    <source>
        <dbReference type="HAMAP-Rule" id="MF_00169"/>
    </source>
</evidence>
<protein>
    <recommendedName>
        <fullName evidence="5 7">3-dehydroquinate dehydratase</fullName>
        <shortName evidence="7">3-dehydroquinase</shortName>
        <ecNumber evidence="5 7">4.2.1.10</ecNumber>
    </recommendedName>
    <alternativeName>
        <fullName evidence="7">Type II DHQase</fullName>
    </alternativeName>
</protein>
<comment type="pathway">
    <text evidence="2 7">Metabolic intermediate biosynthesis; chorismate biosynthesis; chorismate from D-erythrose 4-phosphate and phosphoenolpyruvate: step 3/7.</text>
</comment>
<evidence type="ECO:0000256" key="3">
    <source>
        <dbReference type="ARBA" id="ARBA00011037"/>
    </source>
</evidence>
<feature type="active site" description="Proton donor" evidence="7 8">
    <location>
        <position position="106"/>
    </location>
</feature>
<dbReference type="GO" id="GO:0003855">
    <property type="term" value="F:3-dehydroquinate dehydratase activity"/>
    <property type="evidence" value="ECO:0007669"/>
    <property type="project" value="UniProtKB-UniRule"/>
</dbReference>
<proteinExistence type="inferred from homology"/>
<evidence type="ECO:0000256" key="9">
    <source>
        <dbReference type="PIRSR" id="PIRSR001399-2"/>
    </source>
</evidence>
<dbReference type="NCBIfam" id="NF003805">
    <property type="entry name" value="PRK05395.1-2"/>
    <property type="match status" value="1"/>
</dbReference>
<evidence type="ECO:0000256" key="1">
    <source>
        <dbReference type="ARBA" id="ARBA00001864"/>
    </source>
</evidence>
<dbReference type="PANTHER" id="PTHR21272">
    <property type="entry name" value="CATABOLIC 3-DEHYDROQUINASE"/>
    <property type="match status" value="1"/>
</dbReference>
<dbReference type="PIRSF" id="PIRSF001399">
    <property type="entry name" value="DHquinase_II"/>
    <property type="match status" value="1"/>
</dbReference>
<sequence>MDITGRRIRVEIINGPNLQRIGRREPEIYGTRSMEDWLAEQRTAFSDSLEITYFQSNHEGALIDRLYTLDDEHVDAIILNAGAYSHTSLALADALRAITPPTLEVHISNIYAREEQRRHSLISEACVGVIAGFGLDSYRLALASIPTLLQQSK</sequence>
<dbReference type="InterPro" id="IPR001874">
    <property type="entry name" value="DHquinase_II"/>
</dbReference>
<name>L1NBF7_9PORP</name>
<evidence type="ECO:0000256" key="8">
    <source>
        <dbReference type="PIRSR" id="PIRSR001399-1"/>
    </source>
</evidence>
<dbReference type="EMBL" id="AMEQ01000035">
    <property type="protein sequence ID" value="EKY00819.1"/>
    <property type="molecule type" value="Genomic_DNA"/>
</dbReference>
<dbReference type="PATRIC" id="fig|1127696.3.peg.1047"/>
<feature type="binding site" evidence="7 9">
    <location>
        <begin position="107"/>
        <end position="108"/>
    </location>
    <ligand>
        <name>substrate</name>
    </ligand>
</feature>
<dbReference type="Proteomes" id="UP000010408">
    <property type="component" value="Unassembled WGS sequence"/>
</dbReference>
<dbReference type="STRING" id="1127696.HMPREF9134_01166"/>
<accession>L1NBF7</accession>
<dbReference type="GO" id="GO:0008652">
    <property type="term" value="P:amino acid biosynthetic process"/>
    <property type="evidence" value="ECO:0007669"/>
    <property type="project" value="UniProtKB-KW"/>
</dbReference>
<dbReference type="CDD" id="cd00466">
    <property type="entry name" value="DHQase_II"/>
    <property type="match status" value="1"/>
</dbReference>
<organism evidence="11 12">
    <name type="scientific">Porphyromonas catoniae F0037</name>
    <dbReference type="NCBI Taxonomy" id="1127696"/>
    <lineage>
        <taxon>Bacteria</taxon>
        <taxon>Pseudomonadati</taxon>
        <taxon>Bacteroidota</taxon>
        <taxon>Bacteroidia</taxon>
        <taxon>Bacteroidales</taxon>
        <taxon>Porphyromonadaceae</taxon>
        <taxon>Porphyromonas</taxon>
    </lineage>
</organism>
<keyword evidence="7" id="KW-0028">Amino-acid biosynthesis</keyword>
<feature type="binding site" evidence="7 9">
    <location>
        <position position="80"/>
    </location>
    <ligand>
        <name>substrate</name>
    </ligand>
</feature>
<feature type="binding site" evidence="7 9">
    <location>
        <position position="93"/>
    </location>
    <ligand>
        <name>substrate</name>
    </ligand>
</feature>
<comment type="function">
    <text evidence="7">Catalyzes a trans-dehydration via an enolate intermediate.</text>
</comment>
<comment type="subunit">
    <text evidence="4 7">Homododecamer.</text>
</comment>
<evidence type="ECO:0000256" key="4">
    <source>
        <dbReference type="ARBA" id="ARBA00011193"/>
    </source>
</evidence>
<dbReference type="eggNOG" id="COG0757">
    <property type="taxonomic scope" value="Bacteria"/>
</dbReference>
<dbReference type="NCBIfam" id="NF003807">
    <property type="entry name" value="PRK05395.1-4"/>
    <property type="match status" value="1"/>
</dbReference>
<dbReference type="GO" id="GO:0009073">
    <property type="term" value="P:aromatic amino acid family biosynthetic process"/>
    <property type="evidence" value="ECO:0007669"/>
    <property type="project" value="UniProtKB-KW"/>
</dbReference>
<dbReference type="SUPFAM" id="SSF52304">
    <property type="entry name" value="Type II 3-dehydroquinate dehydratase"/>
    <property type="match status" value="1"/>
</dbReference>
<dbReference type="AlphaFoldDB" id="L1NBF7"/>